<accession>E3MV01</accession>
<evidence type="ECO:0000256" key="1">
    <source>
        <dbReference type="SAM" id="MobiDB-lite"/>
    </source>
</evidence>
<feature type="compositionally biased region" description="Basic residues" evidence="1">
    <location>
        <begin position="127"/>
        <end position="146"/>
    </location>
</feature>
<name>E3MV01_CAERE</name>
<feature type="compositionally biased region" description="Polar residues" evidence="1">
    <location>
        <begin position="1"/>
        <end position="13"/>
    </location>
</feature>
<feature type="compositionally biased region" description="Basic and acidic residues" evidence="1">
    <location>
        <begin position="174"/>
        <end position="198"/>
    </location>
</feature>
<organism evidence="3">
    <name type="scientific">Caenorhabditis remanei</name>
    <name type="common">Caenorhabditis vulgaris</name>
    <dbReference type="NCBI Taxonomy" id="31234"/>
    <lineage>
        <taxon>Eukaryota</taxon>
        <taxon>Metazoa</taxon>
        <taxon>Ecdysozoa</taxon>
        <taxon>Nematoda</taxon>
        <taxon>Chromadorea</taxon>
        <taxon>Rhabditida</taxon>
        <taxon>Rhabditina</taxon>
        <taxon>Rhabditomorpha</taxon>
        <taxon>Rhabditoidea</taxon>
        <taxon>Rhabditidae</taxon>
        <taxon>Peloderinae</taxon>
        <taxon>Caenorhabditis</taxon>
    </lineage>
</organism>
<reference evidence="2" key="1">
    <citation type="submission" date="2007-07" db="EMBL/GenBank/DDBJ databases">
        <title>PCAP assembly of the Caenorhabditis remanei genome.</title>
        <authorList>
            <consortium name="The Caenorhabditis remanei Sequencing Consortium"/>
            <person name="Wilson R.K."/>
        </authorList>
    </citation>
    <scope>NUCLEOTIDE SEQUENCE [LARGE SCALE GENOMIC DNA]</scope>
    <source>
        <strain evidence="2">PB4641</strain>
    </source>
</reference>
<gene>
    <name evidence="2" type="ORF">CRE_20863</name>
</gene>
<feature type="region of interest" description="Disordered" evidence="1">
    <location>
        <begin position="112"/>
        <end position="198"/>
    </location>
</feature>
<protein>
    <submittedName>
        <fullName evidence="2">Uncharacterized protein</fullName>
    </submittedName>
</protein>
<dbReference type="EMBL" id="DS268481">
    <property type="protein sequence ID" value="EFP09981.1"/>
    <property type="molecule type" value="Genomic_DNA"/>
</dbReference>
<feature type="compositionally biased region" description="Polar residues" evidence="1">
    <location>
        <begin position="33"/>
        <end position="44"/>
    </location>
</feature>
<proteinExistence type="predicted"/>
<feature type="region of interest" description="Disordered" evidence="1">
    <location>
        <begin position="1"/>
        <end position="52"/>
    </location>
</feature>
<dbReference type="InParanoid" id="E3MV01"/>
<evidence type="ECO:0000313" key="2">
    <source>
        <dbReference type="EMBL" id="EFP09981.1"/>
    </source>
</evidence>
<keyword evidence="3" id="KW-1185">Reference proteome</keyword>
<dbReference type="AlphaFoldDB" id="E3MV01"/>
<dbReference type="HOGENOM" id="CLU_649323_0_0_1"/>
<dbReference type="Proteomes" id="UP000008281">
    <property type="component" value="Unassembled WGS sequence"/>
</dbReference>
<sequence>MPKRGNSNATARGSQRKTRSQRANVAAIDNENVDLTTTVSQPTPAASRRFNPYRAQRANVAANAAVTDMAGQLAQLRSLAESQQRELRANVSVTGLEGCNWIGRPTIAQVQQTASAGALQRQMPAPRGRRGRGRPAGRPSQGRRRLLPASMEEQENRSGLLDRGLDSDDDYDEEMRKASLENKKEREEKERKERDRRVQIGERMARERFEEEGRQSETDSLVDTYERIRQRLQAREANRLQEPGQEERAVAPGETLFAPQVSMEPTVAEAGHLPVPPQASYLPANIPQLQPPVPPPINYLPATIPILQQPTPPLLVKEEEPDCQEIGITRPSIKIEHGKENWKKWTRKQVRAFIRSMEYRDAKEAEKLIDLNLNGFGLYYHWADEKNTVNRGISLDFWYEFHYHFAKIVKELERLENENKTKK</sequence>
<evidence type="ECO:0000313" key="3">
    <source>
        <dbReference type="Proteomes" id="UP000008281"/>
    </source>
</evidence>